<evidence type="ECO:0000256" key="5">
    <source>
        <dbReference type="SAM" id="MobiDB-lite"/>
    </source>
</evidence>
<proteinExistence type="predicted"/>
<feature type="transmembrane region" description="Helical" evidence="6">
    <location>
        <begin position="71"/>
        <end position="90"/>
    </location>
</feature>
<feature type="compositionally biased region" description="Basic and acidic residues" evidence="5">
    <location>
        <begin position="11"/>
        <end position="20"/>
    </location>
</feature>
<comment type="caution">
    <text evidence="8">The sequence shown here is derived from an EMBL/GenBank/DDBJ whole genome shotgun (WGS) entry which is preliminary data.</text>
</comment>
<gene>
    <name evidence="8" type="ORF">LTR69_009594</name>
</gene>
<evidence type="ECO:0000256" key="6">
    <source>
        <dbReference type="SAM" id="Phobius"/>
    </source>
</evidence>
<dbReference type="SUPFAM" id="SSF103473">
    <property type="entry name" value="MFS general substrate transporter"/>
    <property type="match status" value="1"/>
</dbReference>
<evidence type="ECO:0000256" key="1">
    <source>
        <dbReference type="ARBA" id="ARBA00004141"/>
    </source>
</evidence>
<keyword evidence="2 6" id="KW-0812">Transmembrane</keyword>
<feature type="transmembrane region" description="Helical" evidence="6">
    <location>
        <begin position="387"/>
        <end position="411"/>
    </location>
</feature>
<dbReference type="Gene3D" id="1.20.1250.20">
    <property type="entry name" value="MFS general substrate transporter like domains"/>
    <property type="match status" value="1"/>
</dbReference>
<dbReference type="Gene3D" id="1.20.1720.10">
    <property type="entry name" value="Multidrug resistance protein D"/>
    <property type="match status" value="1"/>
</dbReference>
<evidence type="ECO:0000313" key="8">
    <source>
        <dbReference type="EMBL" id="KAK5053024.1"/>
    </source>
</evidence>
<dbReference type="PROSITE" id="PS50850">
    <property type="entry name" value="MFS"/>
    <property type="match status" value="1"/>
</dbReference>
<dbReference type="Pfam" id="PF07690">
    <property type="entry name" value="MFS_1"/>
    <property type="match status" value="1"/>
</dbReference>
<accession>A0ABR0IZZ8</accession>
<feature type="transmembrane region" description="Helical" evidence="6">
    <location>
        <begin position="231"/>
        <end position="250"/>
    </location>
</feature>
<feature type="region of interest" description="Disordered" evidence="5">
    <location>
        <begin position="1"/>
        <end position="28"/>
    </location>
</feature>
<dbReference type="EMBL" id="JAVRRF010000027">
    <property type="protein sequence ID" value="KAK5053024.1"/>
    <property type="molecule type" value="Genomic_DNA"/>
</dbReference>
<feature type="transmembrane region" description="Helical" evidence="6">
    <location>
        <begin position="362"/>
        <end position="381"/>
    </location>
</feature>
<feature type="transmembrane region" description="Helical" evidence="6">
    <location>
        <begin position="160"/>
        <end position="184"/>
    </location>
</feature>
<feature type="transmembrane region" description="Helical" evidence="6">
    <location>
        <begin position="497"/>
        <end position="520"/>
    </location>
</feature>
<keyword evidence="4 6" id="KW-0472">Membrane</keyword>
<evidence type="ECO:0000256" key="4">
    <source>
        <dbReference type="ARBA" id="ARBA00023136"/>
    </source>
</evidence>
<feature type="transmembrane region" description="Helical" evidence="6">
    <location>
        <begin position="423"/>
        <end position="447"/>
    </location>
</feature>
<keyword evidence="3 6" id="KW-1133">Transmembrane helix</keyword>
<evidence type="ECO:0000259" key="7">
    <source>
        <dbReference type="PROSITE" id="PS50850"/>
    </source>
</evidence>
<evidence type="ECO:0000313" key="9">
    <source>
        <dbReference type="Proteomes" id="UP001345691"/>
    </source>
</evidence>
<feature type="transmembrane region" description="Helical" evidence="6">
    <location>
        <begin position="336"/>
        <end position="355"/>
    </location>
</feature>
<feature type="transmembrane region" description="Helical" evidence="6">
    <location>
        <begin position="190"/>
        <end position="210"/>
    </location>
</feature>
<dbReference type="Proteomes" id="UP001345691">
    <property type="component" value="Unassembled WGS sequence"/>
</dbReference>
<dbReference type="PANTHER" id="PTHR23501:SF94">
    <property type="entry name" value="MAJOR FACILITATOR SUPERFAMILY (MFS) PROFILE DOMAIN-CONTAINING PROTEIN"/>
    <property type="match status" value="1"/>
</dbReference>
<comment type="subcellular location">
    <subcellularLocation>
        <location evidence="1">Membrane</location>
        <topology evidence="1">Multi-pass membrane protein</topology>
    </subcellularLocation>
</comment>
<protein>
    <recommendedName>
        <fullName evidence="7">Major facilitator superfamily (MFS) profile domain-containing protein</fullName>
    </recommendedName>
</protein>
<feature type="transmembrane region" description="Helical" evidence="6">
    <location>
        <begin position="297"/>
        <end position="316"/>
    </location>
</feature>
<organism evidence="8 9">
    <name type="scientific">Exophiala sideris</name>
    <dbReference type="NCBI Taxonomy" id="1016849"/>
    <lineage>
        <taxon>Eukaryota</taxon>
        <taxon>Fungi</taxon>
        <taxon>Dikarya</taxon>
        <taxon>Ascomycota</taxon>
        <taxon>Pezizomycotina</taxon>
        <taxon>Eurotiomycetes</taxon>
        <taxon>Chaetothyriomycetidae</taxon>
        <taxon>Chaetothyriales</taxon>
        <taxon>Herpotrichiellaceae</taxon>
        <taxon>Exophiala</taxon>
    </lineage>
</organism>
<feature type="transmembrane region" description="Helical" evidence="6">
    <location>
        <begin position="36"/>
        <end position="65"/>
    </location>
</feature>
<feature type="transmembrane region" description="Helical" evidence="6">
    <location>
        <begin position="102"/>
        <end position="121"/>
    </location>
</feature>
<feature type="transmembrane region" description="Helical" evidence="6">
    <location>
        <begin position="256"/>
        <end position="276"/>
    </location>
</feature>
<evidence type="ECO:0000256" key="3">
    <source>
        <dbReference type="ARBA" id="ARBA00022989"/>
    </source>
</evidence>
<keyword evidence="9" id="KW-1185">Reference proteome</keyword>
<feature type="domain" description="Major facilitator superfamily (MFS) profile" evidence="7">
    <location>
        <begin position="36"/>
        <end position="520"/>
    </location>
</feature>
<reference evidence="8 9" key="1">
    <citation type="submission" date="2023-08" db="EMBL/GenBank/DDBJ databases">
        <title>Black Yeasts Isolated from many extreme environments.</title>
        <authorList>
            <person name="Coleine C."/>
            <person name="Stajich J.E."/>
            <person name="Selbmann L."/>
        </authorList>
    </citation>
    <scope>NUCLEOTIDE SEQUENCE [LARGE SCALE GENOMIC DNA]</scope>
    <source>
        <strain evidence="8 9">CCFEE 6328</strain>
    </source>
</reference>
<dbReference type="InterPro" id="IPR020846">
    <property type="entry name" value="MFS_dom"/>
</dbReference>
<sequence length="575" mass="61876">MATPQSGAADKQLDADDTSHENQAGQWKPSSHEMMVMLTLAVVSLMVSLDATIIITSLSTIIRAFDASTTQGFWIGTSYLLTCAVTMPFTASISNILGRPHCLFASILFFTVGTILCVVAHDIGLLLAGRCVQGVGGGGIIILSGVIFTDIVPLRFRPKYLAIIQAAWALGTCIGPLVGGAFATPRLWRWVFYLMFPFCGIGLICVPVFVRLRPRESTWTEMFNRVDWLGGILFISSATAFLIAISWGGTQEPWSSFRTIVPLVLGSAGLIATVLWERYGATEAFLRHSLFHTPSAFAVYAGAFCQGLILYGQLYYIPFFFESVKLDSPVRTGVSLLAVTLILVPTSVVCGSLITRTGTYRWTIWAGWVILTLATGLTIIWDAHTSTAVWVVVLVLLGLGHGLLLNSLICASQAISLPGDEGAAFAMYAFLRTFGMAIGVGIGGSVFQNVMSVKLEDLNLPTSIARNAEAYITVLKAGNQPDLAAVINAYTYGFHGVFAFLCGLGGLALVMCCFVGHFAIDKELNTEHKLDSGPRMSWRLSKMTKNSQSQSEGLSQSQIASLKGSELDNLGNNAA</sequence>
<dbReference type="InterPro" id="IPR036259">
    <property type="entry name" value="MFS_trans_sf"/>
</dbReference>
<name>A0ABR0IZZ8_9EURO</name>
<dbReference type="InterPro" id="IPR011701">
    <property type="entry name" value="MFS"/>
</dbReference>
<evidence type="ECO:0000256" key="2">
    <source>
        <dbReference type="ARBA" id="ARBA00022692"/>
    </source>
</evidence>
<feature type="transmembrane region" description="Helical" evidence="6">
    <location>
        <begin position="127"/>
        <end position="148"/>
    </location>
</feature>
<dbReference type="PANTHER" id="PTHR23501">
    <property type="entry name" value="MAJOR FACILITATOR SUPERFAMILY"/>
    <property type="match status" value="1"/>
</dbReference>